<dbReference type="SUPFAM" id="SSF63446">
    <property type="entry name" value="Type I dockerin domain"/>
    <property type="match status" value="1"/>
</dbReference>
<gene>
    <name evidence="1" type="ORF">METZ01_LOCUS422552</name>
</gene>
<protein>
    <recommendedName>
        <fullName evidence="2">Dockerin domain-containing protein</fullName>
    </recommendedName>
</protein>
<dbReference type="Pfam" id="PF00404">
    <property type="entry name" value="Dockerin_1"/>
    <property type="match status" value="1"/>
</dbReference>
<dbReference type="InterPro" id="IPR002105">
    <property type="entry name" value="Dockerin_1_rpt"/>
</dbReference>
<evidence type="ECO:0000313" key="1">
    <source>
        <dbReference type="EMBL" id="SVD69698.1"/>
    </source>
</evidence>
<dbReference type="GO" id="GO:0004553">
    <property type="term" value="F:hydrolase activity, hydrolyzing O-glycosyl compounds"/>
    <property type="evidence" value="ECO:0007669"/>
    <property type="project" value="InterPro"/>
</dbReference>
<feature type="non-terminal residue" evidence="1">
    <location>
        <position position="271"/>
    </location>
</feature>
<name>A0A382XH77_9ZZZZ</name>
<dbReference type="Gene3D" id="2.60.40.680">
    <property type="match status" value="1"/>
</dbReference>
<dbReference type="CDD" id="cd14256">
    <property type="entry name" value="Dockerin_I"/>
    <property type="match status" value="1"/>
</dbReference>
<dbReference type="Gene3D" id="2.60.40.4070">
    <property type="match status" value="1"/>
</dbReference>
<organism evidence="1">
    <name type="scientific">marine metagenome</name>
    <dbReference type="NCBI Taxonomy" id="408172"/>
    <lineage>
        <taxon>unclassified sequences</taxon>
        <taxon>metagenomes</taxon>
        <taxon>ecological metagenomes</taxon>
    </lineage>
</organism>
<feature type="non-terminal residue" evidence="1">
    <location>
        <position position="1"/>
    </location>
</feature>
<evidence type="ECO:0008006" key="2">
    <source>
        <dbReference type="Google" id="ProtNLM"/>
    </source>
</evidence>
<accession>A0A382XH77</accession>
<sequence>SNVACTVPYTLGDADFDSDCDISDVLVVVDFILEEDFPTEDEFRNVDVNMDEEINIADVIMMIDMIFGGAGRSVEFDASEVAYIDLVPDYAHSRLSFEIEYSGPVRGFEFELEYDPALVEVHSPGLSKFQDHVMVSSKESGTGVLKILAADLQGGAIEGLDRSFITIPVEFIGHQYQVAPVSMEGIKLAGADGSLVNVVARTTTSDVKVIPGEFALQQNFPNPFNPSTEIRYDLPEEGFVNLAIYNMMGQKVRTLRSETMQPGYHSMVWDG</sequence>
<dbReference type="Gene3D" id="1.10.1330.10">
    <property type="entry name" value="Dockerin domain"/>
    <property type="match status" value="1"/>
</dbReference>
<dbReference type="GO" id="GO:0000272">
    <property type="term" value="P:polysaccharide catabolic process"/>
    <property type="evidence" value="ECO:0007669"/>
    <property type="project" value="InterPro"/>
</dbReference>
<proteinExistence type="predicted"/>
<dbReference type="AlphaFoldDB" id="A0A382XH77"/>
<reference evidence="1" key="1">
    <citation type="submission" date="2018-05" db="EMBL/GenBank/DDBJ databases">
        <authorList>
            <person name="Lanie J.A."/>
            <person name="Ng W.-L."/>
            <person name="Kazmierczak K.M."/>
            <person name="Andrzejewski T.M."/>
            <person name="Davidsen T.M."/>
            <person name="Wayne K.J."/>
            <person name="Tettelin H."/>
            <person name="Glass J.I."/>
            <person name="Rusch D."/>
            <person name="Podicherti R."/>
            <person name="Tsui H.-C.T."/>
            <person name="Winkler M.E."/>
        </authorList>
    </citation>
    <scope>NUCLEOTIDE SEQUENCE</scope>
</reference>
<dbReference type="EMBL" id="UINC01167278">
    <property type="protein sequence ID" value="SVD69698.1"/>
    <property type="molecule type" value="Genomic_DNA"/>
</dbReference>
<dbReference type="InterPro" id="IPR036439">
    <property type="entry name" value="Dockerin_dom_sf"/>
</dbReference>